<dbReference type="EMBL" id="PNBX01000073">
    <property type="protein sequence ID" value="TMO66632.1"/>
    <property type="molecule type" value="Genomic_DNA"/>
</dbReference>
<evidence type="ECO:0000313" key="2">
    <source>
        <dbReference type="Proteomes" id="UP000307217"/>
    </source>
</evidence>
<protein>
    <submittedName>
        <fullName evidence="1">Uncharacterized protein</fullName>
    </submittedName>
</protein>
<dbReference type="AlphaFoldDB" id="A0A5S3V5Z9"/>
<evidence type="ECO:0000313" key="1">
    <source>
        <dbReference type="EMBL" id="TMO66632.1"/>
    </source>
</evidence>
<name>A0A5S3V5Z9_9GAMM</name>
<reference evidence="1 2" key="1">
    <citation type="submission" date="2018-01" db="EMBL/GenBank/DDBJ databases">
        <authorList>
            <person name="Paulsen S."/>
            <person name="Gram L.K."/>
        </authorList>
    </citation>
    <scope>NUCLEOTIDE SEQUENCE [LARGE SCALE GENOMIC DNA]</scope>
    <source>
        <strain evidence="1 2">S3790</strain>
    </source>
</reference>
<organism evidence="1 2">
    <name type="scientific">Pseudoalteromonas aurantia</name>
    <dbReference type="NCBI Taxonomy" id="43654"/>
    <lineage>
        <taxon>Bacteria</taxon>
        <taxon>Pseudomonadati</taxon>
        <taxon>Pseudomonadota</taxon>
        <taxon>Gammaproteobacteria</taxon>
        <taxon>Alteromonadales</taxon>
        <taxon>Pseudoalteromonadaceae</taxon>
        <taxon>Pseudoalteromonas</taxon>
    </lineage>
</organism>
<gene>
    <name evidence="1" type="ORF">CWC19_15825</name>
</gene>
<dbReference type="RefSeq" id="WP_138592757.1">
    <property type="nucleotide sequence ID" value="NZ_PNBX01000073.1"/>
</dbReference>
<dbReference type="Proteomes" id="UP000307217">
    <property type="component" value="Unassembled WGS sequence"/>
</dbReference>
<sequence>MQTITKNGLRVCMQLLRLQQWHKQAYIMDLNEVVQKIREIQASINDLKAKERAHAIEHKASLVCPEIAISTMSHLHSISIELNRLHQELSTLKASEIVIEKKISVSEMKSSAIQNKLDGLNLQNKLDSEAVSQHELEQLWLLNRGKNND</sequence>
<proteinExistence type="predicted"/>
<accession>A0A5S3V5Z9</accession>
<reference evidence="2" key="2">
    <citation type="submission" date="2019-06" db="EMBL/GenBank/DDBJ databases">
        <title>Co-occurence of chitin degradation, pigmentation and bioactivity in marine Pseudoalteromonas.</title>
        <authorList>
            <person name="Sonnenschein E.C."/>
            <person name="Bech P.K."/>
        </authorList>
    </citation>
    <scope>NUCLEOTIDE SEQUENCE [LARGE SCALE GENOMIC DNA]</scope>
    <source>
        <strain evidence="2">S3790</strain>
    </source>
</reference>
<comment type="caution">
    <text evidence="1">The sequence shown here is derived from an EMBL/GenBank/DDBJ whole genome shotgun (WGS) entry which is preliminary data.</text>
</comment>